<comment type="caution">
    <text evidence="1">The sequence shown here is derived from an EMBL/GenBank/DDBJ whole genome shotgun (WGS) entry which is preliminary data.</text>
</comment>
<evidence type="ECO:0000313" key="2">
    <source>
        <dbReference type="Proteomes" id="UP001175228"/>
    </source>
</evidence>
<sequence>MVPQKLVRRKKHTPVVATVPVVRCSHNATAASFVLEEDSPLHPRRSIVQGHKQGEQARAPKRKLNGMAQGLAEFEQAPAWKRLSNTPVRETPLFIPDEEDIKEDILEYPYSPAMFTPGRQPSPSPVFIPASILTSPVKPGAKIP</sequence>
<keyword evidence="2" id="KW-1185">Reference proteome</keyword>
<evidence type="ECO:0000313" key="1">
    <source>
        <dbReference type="EMBL" id="KAK0478098.1"/>
    </source>
</evidence>
<reference evidence="1" key="1">
    <citation type="submission" date="2023-06" db="EMBL/GenBank/DDBJ databases">
        <authorList>
            <consortium name="Lawrence Berkeley National Laboratory"/>
            <person name="Ahrendt S."/>
            <person name="Sahu N."/>
            <person name="Indic B."/>
            <person name="Wong-Bajracharya J."/>
            <person name="Merenyi Z."/>
            <person name="Ke H.-M."/>
            <person name="Monk M."/>
            <person name="Kocsube S."/>
            <person name="Drula E."/>
            <person name="Lipzen A."/>
            <person name="Balint B."/>
            <person name="Henrissat B."/>
            <person name="Andreopoulos B."/>
            <person name="Martin F.M."/>
            <person name="Harder C.B."/>
            <person name="Rigling D."/>
            <person name="Ford K.L."/>
            <person name="Foster G.D."/>
            <person name="Pangilinan J."/>
            <person name="Papanicolaou A."/>
            <person name="Barry K."/>
            <person name="LaButti K."/>
            <person name="Viragh M."/>
            <person name="Koriabine M."/>
            <person name="Yan M."/>
            <person name="Riley R."/>
            <person name="Champramary S."/>
            <person name="Plett K.L."/>
            <person name="Tsai I.J."/>
            <person name="Slot J."/>
            <person name="Sipos G."/>
            <person name="Plett J."/>
            <person name="Nagy L.G."/>
            <person name="Grigoriev I.V."/>
        </authorList>
    </citation>
    <scope>NUCLEOTIDE SEQUENCE</scope>
    <source>
        <strain evidence="1">HWK02</strain>
    </source>
</reference>
<name>A0AA39P5R5_9AGAR</name>
<dbReference type="Proteomes" id="UP001175228">
    <property type="component" value="Unassembled WGS sequence"/>
</dbReference>
<protein>
    <submittedName>
        <fullName evidence="1">Uncharacterized protein</fullName>
    </submittedName>
</protein>
<dbReference type="AlphaFoldDB" id="A0AA39P5R5"/>
<gene>
    <name evidence="1" type="ORF">EDD18DRAFT_1114219</name>
</gene>
<organism evidence="1 2">
    <name type="scientific">Armillaria luteobubalina</name>
    <dbReference type="NCBI Taxonomy" id="153913"/>
    <lineage>
        <taxon>Eukaryota</taxon>
        <taxon>Fungi</taxon>
        <taxon>Dikarya</taxon>
        <taxon>Basidiomycota</taxon>
        <taxon>Agaricomycotina</taxon>
        <taxon>Agaricomycetes</taxon>
        <taxon>Agaricomycetidae</taxon>
        <taxon>Agaricales</taxon>
        <taxon>Marasmiineae</taxon>
        <taxon>Physalacriaceae</taxon>
        <taxon>Armillaria</taxon>
    </lineage>
</organism>
<dbReference type="EMBL" id="JAUEPU010000097">
    <property type="protein sequence ID" value="KAK0478098.1"/>
    <property type="molecule type" value="Genomic_DNA"/>
</dbReference>
<accession>A0AA39P5R5</accession>
<proteinExistence type="predicted"/>